<sequence>MILLPKPHIIYQTGNTIEPVINPQNQVIGFLDESSDLNKEKELFFRDLTGKTLKQLQCGSSYYYWRNNQLFFYTINLENQSLCVEDISGNIKQYPWPYERIVAANVFGEHFLTITDDYYTNTETYDLIDINSGMAKELFRYSKPDIKYLGSSITDINSKTEFIACDKQNSCKKL</sequence>
<name>A0A3S4QA64_9NEIS</name>
<evidence type="ECO:0000313" key="2">
    <source>
        <dbReference type="Proteomes" id="UP000279284"/>
    </source>
</evidence>
<reference evidence="1 2" key="1">
    <citation type="submission" date="2018-12" db="EMBL/GenBank/DDBJ databases">
        <authorList>
            <consortium name="Pathogen Informatics"/>
        </authorList>
    </citation>
    <scope>NUCLEOTIDE SEQUENCE [LARGE SCALE GENOMIC DNA]</scope>
    <source>
        <strain evidence="1 2">NCTC10296</strain>
    </source>
</reference>
<proteinExistence type="predicted"/>
<gene>
    <name evidence="1" type="ORF">NCTC10296_00495</name>
</gene>
<organism evidence="1 2">
    <name type="scientific">Neisseria canis</name>
    <dbReference type="NCBI Taxonomy" id="493"/>
    <lineage>
        <taxon>Bacteria</taxon>
        <taxon>Pseudomonadati</taxon>
        <taxon>Pseudomonadota</taxon>
        <taxon>Betaproteobacteria</taxon>
        <taxon>Neisseriales</taxon>
        <taxon>Neisseriaceae</taxon>
        <taxon>Neisseria</taxon>
    </lineage>
</organism>
<protein>
    <submittedName>
        <fullName evidence="1">Uncharacterized protein</fullName>
    </submittedName>
</protein>
<accession>A0A3S4QA64</accession>
<dbReference type="Proteomes" id="UP000279284">
    <property type="component" value="Chromosome"/>
</dbReference>
<keyword evidence="2" id="KW-1185">Reference proteome</keyword>
<dbReference type="KEGG" id="nci:NCTC10296_00495"/>
<dbReference type="AlphaFoldDB" id="A0A3S4QA64"/>
<evidence type="ECO:0000313" key="1">
    <source>
        <dbReference type="EMBL" id="VEE99734.1"/>
    </source>
</evidence>
<dbReference type="EMBL" id="LR134313">
    <property type="protein sequence ID" value="VEE99734.1"/>
    <property type="molecule type" value="Genomic_DNA"/>
</dbReference>